<evidence type="ECO:0000313" key="4">
    <source>
        <dbReference type="EMBL" id="KAF2241956.1"/>
    </source>
</evidence>
<dbReference type="InterPro" id="IPR013736">
    <property type="entry name" value="Xaa-Pro_dipept_C"/>
</dbReference>
<dbReference type="InterPro" id="IPR000383">
    <property type="entry name" value="Xaa-Pro-like_dom"/>
</dbReference>
<dbReference type="Gene3D" id="2.60.120.260">
    <property type="entry name" value="Galactose-binding domain-like"/>
    <property type="match status" value="1"/>
</dbReference>
<dbReference type="NCBIfam" id="TIGR00976">
    <property type="entry name" value="CocE_NonD"/>
    <property type="match status" value="1"/>
</dbReference>
<gene>
    <name evidence="4" type="ORF">BU26DRAFT_439514</name>
</gene>
<dbReference type="SUPFAM" id="SSF49785">
    <property type="entry name" value="Galactose-binding domain-like"/>
    <property type="match status" value="1"/>
</dbReference>
<sequence length="553" mass="61736">MTNPTSASPNWVRGFFGALLDRLIGWRLGFPPETCNYRVQGLRIPISDGLNRIEFAADLYQPILPKDTKPAGTILVCCPYGRGLPLTICARVFASRGFQVLFSSCRGTFGSGGEFDPFRTEVEDGKAVVEWMREQDWYTGTFATLGGSYLGFTQWGILCDPPKDMVTAIIAVAPHDFGRGIWETGALNLDIVSWANTMAHREEPYFLLRRILKLNNFRPVLDSIPLAQSVEKAMGGKAPWLKNIMSKPSLEDPHYAPMNLGEALERVNIPILLQGGWYDIFTEQTMEQYFRLQERGCNVALTMGPWTHNGVGYDPITTQESLAWMEKHLAQQGKTERQAPMQYYVTGAGEWRHTAKFPPPSAPYTLHLRSGQNLTSETPDSEATSSDFIFDPHNPTPTMGGNTHRKAGSVDDTALSKRSDVLSFTTAPLDEDLEVIGKPIVELKHSTDNPYADLFIRISEVDEKGMSHNITEAYQRLDPERKTNVVRLSLHWCAHRFVKGKSIRLMVAGGSHPHYARNIGTENPDNTRSDVKAVRHTIFHGGTQISKIVLPSA</sequence>
<feature type="domain" description="Xaa-Pro dipeptidyl-peptidase C-terminal" evidence="3">
    <location>
        <begin position="322"/>
        <end position="549"/>
    </location>
</feature>
<accession>A0A6A6HV44</accession>
<dbReference type="GeneID" id="54577674"/>
<feature type="compositionally biased region" description="Polar residues" evidence="2">
    <location>
        <begin position="371"/>
        <end position="387"/>
    </location>
</feature>
<dbReference type="SUPFAM" id="SSF53474">
    <property type="entry name" value="alpha/beta-Hydrolases"/>
    <property type="match status" value="1"/>
</dbReference>
<dbReference type="Gene3D" id="3.40.50.1820">
    <property type="entry name" value="alpha/beta hydrolase"/>
    <property type="match status" value="1"/>
</dbReference>
<dbReference type="Pfam" id="PF08530">
    <property type="entry name" value="PepX_C"/>
    <property type="match status" value="1"/>
</dbReference>
<name>A0A6A6HV44_9PLEO</name>
<dbReference type="OrthoDB" id="416441at2759"/>
<dbReference type="Pfam" id="PF02129">
    <property type="entry name" value="Peptidase_S15"/>
    <property type="match status" value="1"/>
</dbReference>
<keyword evidence="1 4" id="KW-0378">Hydrolase</keyword>
<dbReference type="Proteomes" id="UP000800094">
    <property type="component" value="Unassembled WGS sequence"/>
</dbReference>
<reference evidence="4" key="1">
    <citation type="journal article" date="2020" name="Stud. Mycol.">
        <title>101 Dothideomycetes genomes: a test case for predicting lifestyles and emergence of pathogens.</title>
        <authorList>
            <person name="Haridas S."/>
            <person name="Albert R."/>
            <person name="Binder M."/>
            <person name="Bloem J."/>
            <person name="Labutti K."/>
            <person name="Salamov A."/>
            <person name="Andreopoulos B."/>
            <person name="Baker S."/>
            <person name="Barry K."/>
            <person name="Bills G."/>
            <person name="Bluhm B."/>
            <person name="Cannon C."/>
            <person name="Castanera R."/>
            <person name="Culley D."/>
            <person name="Daum C."/>
            <person name="Ezra D."/>
            <person name="Gonzalez J."/>
            <person name="Henrissat B."/>
            <person name="Kuo A."/>
            <person name="Liang C."/>
            <person name="Lipzen A."/>
            <person name="Lutzoni F."/>
            <person name="Magnuson J."/>
            <person name="Mondo S."/>
            <person name="Nolan M."/>
            <person name="Ohm R."/>
            <person name="Pangilinan J."/>
            <person name="Park H.-J."/>
            <person name="Ramirez L."/>
            <person name="Alfaro M."/>
            <person name="Sun H."/>
            <person name="Tritt A."/>
            <person name="Yoshinaga Y."/>
            <person name="Zwiers L.-H."/>
            <person name="Turgeon B."/>
            <person name="Goodwin S."/>
            <person name="Spatafora J."/>
            <person name="Crous P."/>
            <person name="Grigoriev I."/>
        </authorList>
    </citation>
    <scope>NUCLEOTIDE SEQUENCE</scope>
    <source>
        <strain evidence="4">CBS 122368</strain>
    </source>
</reference>
<dbReference type="AlphaFoldDB" id="A0A6A6HV44"/>
<dbReference type="InterPro" id="IPR008979">
    <property type="entry name" value="Galactose-bd-like_sf"/>
</dbReference>
<dbReference type="EMBL" id="ML987209">
    <property type="protein sequence ID" value="KAF2241956.1"/>
    <property type="molecule type" value="Genomic_DNA"/>
</dbReference>
<evidence type="ECO:0000259" key="3">
    <source>
        <dbReference type="SMART" id="SM00939"/>
    </source>
</evidence>
<keyword evidence="5" id="KW-1185">Reference proteome</keyword>
<dbReference type="RefSeq" id="XP_033676960.1">
    <property type="nucleotide sequence ID" value="XM_033824344.1"/>
</dbReference>
<protein>
    <submittedName>
        <fullName evidence="4">Hydrolase CocE/NonD family protein</fullName>
    </submittedName>
</protein>
<proteinExistence type="predicted"/>
<organism evidence="4 5">
    <name type="scientific">Trematosphaeria pertusa</name>
    <dbReference type="NCBI Taxonomy" id="390896"/>
    <lineage>
        <taxon>Eukaryota</taxon>
        <taxon>Fungi</taxon>
        <taxon>Dikarya</taxon>
        <taxon>Ascomycota</taxon>
        <taxon>Pezizomycotina</taxon>
        <taxon>Dothideomycetes</taxon>
        <taxon>Pleosporomycetidae</taxon>
        <taxon>Pleosporales</taxon>
        <taxon>Massarineae</taxon>
        <taxon>Trematosphaeriaceae</taxon>
        <taxon>Trematosphaeria</taxon>
    </lineage>
</organism>
<feature type="region of interest" description="Disordered" evidence="2">
    <location>
        <begin position="371"/>
        <end position="408"/>
    </location>
</feature>
<dbReference type="InterPro" id="IPR005674">
    <property type="entry name" value="CocE/Ser_esterase"/>
</dbReference>
<dbReference type="Gene3D" id="1.10.3020.10">
    <property type="entry name" value="alpha-amino acid ester hydrolase ( Helical cap domain)"/>
    <property type="match status" value="1"/>
</dbReference>
<evidence type="ECO:0000256" key="2">
    <source>
        <dbReference type="SAM" id="MobiDB-lite"/>
    </source>
</evidence>
<evidence type="ECO:0000256" key="1">
    <source>
        <dbReference type="ARBA" id="ARBA00022801"/>
    </source>
</evidence>
<dbReference type="SMART" id="SM00939">
    <property type="entry name" value="PepX_C"/>
    <property type="match status" value="1"/>
</dbReference>
<evidence type="ECO:0000313" key="5">
    <source>
        <dbReference type="Proteomes" id="UP000800094"/>
    </source>
</evidence>
<dbReference type="GO" id="GO:0008239">
    <property type="term" value="F:dipeptidyl-peptidase activity"/>
    <property type="evidence" value="ECO:0007669"/>
    <property type="project" value="InterPro"/>
</dbReference>
<dbReference type="InterPro" id="IPR029058">
    <property type="entry name" value="AB_hydrolase_fold"/>
</dbReference>